<organism evidence="2 3">
    <name type="scientific">Candidatus Woykebacteria bacterium GWB1_45_5</name>
    <dbReference type="NCBI Taxonomy" id="1802592"/>
    <lineage>
        <taxon>Bacteria</taxon>
        <taxon>Candidatus Woykeibacteriota</taxon>
    </lineage>
</organism>
<name>A0A1G1W7Q9_9BACT</name>
<gene>
    <name evidence="2" type="ORF">A2126_01400</name>
</gene>
<protein>
    <submittedName>
        <fullName evidence="2">Uncharacterized protein</fullName>
    </submittedName>
</protein>
<evidence type="ECO:0000256" key="1">
    <source>
        <dbReference type="SAM" id="Phobius"/>
    </source>
</evidence>
<evidence type="ECO:0000313" key="2">
    <source>
        <dbReference type="EMBL" id="OGY23723.1"/>
    </source>
</evidence>
<reference evidence="2 3" key="1">
    <citation type="journal article" date="2016" name="Nat. Commun.">
        <title>Thousands of microbial genomes shed light on interconnected biogeochemical processes in an aquifer system.</title>
        <authorList>
            <person name="Anantharaman K."/>
            <person name="Brown C.T."/>
            <person name="Hug L.A."/>
            <person name="Sharon I."/>
            <person name="Castelle C.J."/>
            <person name="Probst A.J."/>
            <person name="Thomas B.C."/>
            <person name="Singh A."/>
            <person name="Wilkins M.J."/>
            <person name="Karaoz U."/>
            <person name="Brodie E.L."/>
            <person name="Williams K.H."/>
            <person name="Hubbard S.S."/>
            <person name="Banfield J.F."/>
        </authorList>
    </citation>
    <scope>NUCLEOTIDE SEQUENCE [LARGE SCALE GENOMIC DNA]</scope>
</reference>
<sequence length="286" mass="32329">MFFMLQFIILALLFGLIFLTPLRLSFATDQTNLFWYYLALFLVVAATPVSVAFAISRRNYLPLVSVPISLLLLFTFFSTALGYNISKAPGPLTSFNGQKTKEGVYLDLRGLGPETLKTKAKDFCFKVFLPNYKLRDPSLKNPVTGFSKAYASVKKCENQIVYLSSPTSGYIRIIQIPKNYDFTFRKGFEDIKYLRDKSLSGTKITISGQPAYQTTLLGKSANLAESRFGGLAYSELRLDNEDLNTRESILWYMEIENTIIFFNFAPSTRIPMQEYLKVAGSMAPIN</sequence>
<evidence type="ECO:0000313" key="3">
    <source>
        <dbReference type="Proteomes" id="UP000178493"/>
    </source>
</evidence>
<dbReference type="AlphaFoldDB" id="A0A1G1W7Q9"/>
<keyword evidence="1" id="KW-0472">Membrane</keyword>
<dbReference type="Proteomes" id="UP000178493">
    <property type="component" value="Unassembled WGS sequence"/>
</dbReference>
<feature type="transmembrane region" description="Helical" evidence="1">
    <location>
        <begin position="34"/>
        <end position="53"/>
    </location>
</feature>
<dbReference type="EMBL" id="MHCO01000029">
    <property type="protein sequence ID" value="OGY23723.1"/>
    <property type="molecule type" value="Genomic_DNA"/>
</dbReference>
<accession>A0A1G1W7Q9</accession>
<keyword evidence="1" id="KW-0812">Transmembrane</keyword>
<feature type="transmembrane region" description="Helical" evidence="1">
    <location>
        <begin position="60"/>
        <end position="83"/>
    </location>
</feature>
<proteinExistence type="predicted"/>
<keyword evidence="1" id="KW-1133">Transmembrane helix</keyword>
<comment type="caution">
    <text evidence="2">The sequence shown here is derived from an EMBL/GenBank/DDBJ whole genome shotgun (WGS) entry which is preliminary data.</text>
</comment>